<dbReference type="GO" id="GO:0016987">
    <property type="term" value="F:sigma factor activity"/>
    <property type="evidence" value="ECO:0007669"/>
    <property type="project" value="UniProtKB-KW"/>
</dbReference>
<dbReference type="AlphaFoldDB" id="A0A518BET1"/>
<proteinExistence type="inferred from homology"/>
<evidence type="ECO:0000313" key="9">
    <source>
        <dbReference type="Proteomes" id="UP000316921"/>
    </source>
</evidence>
<comment type="similarity">
    <text evidence="1">Belongs to the sigma-70 factor family. ECF subfamily.</text>
</comment>
<dbReference type="SUPFAM" id="SSF88659">
    <property type="entry name" value="Sigma3 and sigma4 domains of RNA polymerase sigma factors"/>
    <property type="match status" value="1"/>
</dbReference>
<dbReference type="Proteomes" id="UP000316921">
    <property type="component" value="Chromosome"/>
</dbReference>
<dbReference type="InterPro" id="IPR014284">
    <property type="entry name" value="RNA_pol_sigma-70_dom"/>
</dbReference>
<dbReference type="PANTHER" id="PTHR43133">
    <property type="entry name" value="RNA POLYMERASE ECF-TYPE SIGMA FACTO"/>
    <property type="match status" value="1"/>
</dbReference>
<feature type="domain" description="RNA polymerase sigma factor 70 region 4 type 2" evidence="7">
    <location>
        <begin position="121"/>
        <end position="172"/>
    </location>
</feature>
<evidence type="ECO:0000259" key="7">
    <source>
        <dbReference type="Pfam" id="PF08281"/>
    </source>
</evidence>
<keyword evidence="4" id="KW-0238">DNA-binding</keyword>
<accession>A0A518BET1</accession>
<evidence type="ECO:0000256" key="5">
    <source>
        <dbReference type="ARBA" id="ARBA00023163"/>
    </source>
</evidence>
<dbReference type="InterPro" id="IPR036388">
    <property type="entry name" value="WH-like_DNA-bd_sf"/>
</dbReference>
<dbReference type="PANTHER" id="PTHR43133:SF8">
    <property type="entry name" value="RNA POLYMERASE SIGMA FACTOR HI_1459-RELATED"/>
    <property type="match status" value="1"/>
</dbReference>
<keyword evidence="5" id="KW-0804">Transcription</keyword>
<dbReference type="GO" id="GO:0006352">
    <property type="term" value="P:DNA-templated transcription initiation"/>
    <property type="evidence" value="ECO:0007669"/>
    <property type="project" value="InterPro"/>
</dbReference>
<dbReference type="SUPFAM" id="SSF88946">
    <property type="entry name" value="Sigma2 domain of RNA polymerase sigma factors"/>
    <property type="match status" value="1"/>
</dbReference>
<feature type="domain" description="RNA polymerase sigma-70 region 2" evidence="6">
    <location>
        <begin position="50"/>
        <end position="97"/>
    </location>
</feature>
<dbReference type="EMBL" id="CP036287">
    <property type="protein sequence ID" value="QDU65499.1"/>
    <property type="molecule type" value="Genomic_DNA"/>
</dbReference>
<dbReference type="InterPro" id="IPR007627">
    <property type="entry name" value="RNA_pol_sigma70_r2"/>
</dbReference>
<evidence type="ECO:0000256" key="4">
    <source>
        <dbReference type="ARBA" id="ARBA00023125"/>
    </source>
</evidence>
<keyword evidence="3" id="KW-0731">Sigma factor</keyword>
<name>A0A518BET1_9BACT</name>
<keyword evidence="2" id="KW-0805">Transcription regulation</keyword>
<dbReference type="Gene3D" id="1.10.10.10">
    <property type="entry name" value="Winged helix-like DNA-binding domain superfamily/Winged helix DNA-binding domain"/>
    <property type="match status" value="1"/>
</dbReference>
<evidence type="ECO:0000313" key="8">
    <source>
        <dbReference type="EMBL" id="QDU65499.1"/>
    </source>
</evidence>
<organism evidence="8 9">
    <name type="scientific">Engelhardtia mirabilis</name>
    <dbReference type="NCBI Taxonomy" id="2528011"/>
    <lineage>
        <taxon>Bacteria</taxon>
        <taxon>Pseudomonadati</taxon>
        <taxon>Planctomycetota</taxon>
        <taxon>Planctomycetia</taxon>
        <taxon>Planctomycetia incertae sedis</taxon>
        <taxon>Engelhardtia</taxon>
    </lineage>
</organism>
<dbReference type="NCBIfam" id="TIGR02937">
    <property type="entry name" value="sigma70-ECF"/>
    <property type="match status" value="1"/>
</dbReference>
<evidence type="ECO:0000256" key="1">
    <source>
        <dbReference type="ARBA" id="ARBA00010641"/>
    </source>
</evidence>
<dbReference type="InterPro" id="IPR039425">
    <property type="entry name" value="RNA_pol_sigma-70-like"/>
</dbReference>
<evidence type="ECO:0000259" key="6">
    <source>
        <dbReference type="Pfam" id="PF04542"/>
    </source>
</evidence>
<dbReference type="InterPro" id="IPR013324">
    <property type="entry name" value="RNA_pol_sigma_r3/r4-like"/>
</dbReference>
<dbReference type="RefSeq" id="WP_419192062.1">
    <property type="nucleotide sequence ID" value="NZ_CP036287.1"/>
</dbReference>
<protein>
    <submittedName>
        <fullName evidence="8">ECF RNA polymerase sigma factor SigE</fullName>
    </submittedName>
</protein>
<evidence type="ECO:0000256" key="3">
    <source>
        <dbReference type="ARBA" id="ARBA00023082"/>
    </source>
</evidence>
<dbReference type="GO" id="GO:0003677">
    <property type="term" value="F:DNA binding"/>
    <property type="evidence" value="ECO:0007669"/>
    <property type="project" value="UniProtKB-KW"/>
</dbReference>
<dbReference type="InterPro" id="IPR013249">
    <property type="entry name" value="RNA_pol_sigma70_r4_t2"/>
</dbReference>
<dbReference type="Gene3D" id="1.10.1740.10">
    <property type="match status" value="1"/>
</dbReference>
<dbReference type="KEGG" id="pbap:Pla133_05640"/>
<evidence type="ECO:0000256" key="2">
    <source>
        <dbReference type="ARBA" id="ARBA00023015"/>
    </source>
</evidence>
<reference evidence="8 9" key="1">
    <citation type="submission" date="2019-02" db="EMBL/GenBank/DDBJ databases">
        <title>Deep-cultivation of Planctomycetes and their phenomic and genomic characterization uncovers novel biology.</title>
        <authorList>
            <person name="Wiegand S."/>
            <person name="Jogler M."/>
            <person name="Boedeker C."/>
            <person name="Pinto D."/>
            <person name="Vollmers J."/>
            <person name="Rivas-Marin E."/>
            <person name="Kohn T."/>
            <person name="Peeters S.H."/>
            <person name="Heuer A."/>
            <person name="Rast P."/>
            <person name="Oberbeckmann S."/>
            <person name="Bunk B."/>
            <person name="Jeske O."/>
            <person name="Meyerdierks A."/>
            <person name="Storesund J.E."/>
            <person name="Kallscheuer N."/>
            <person name="Luecker S."/>
            <person name="Lage O.M."/>
            <person name="Pohl T."/>
            <person name="Merkel B.J."/>
            <person name="Hornburger P."/>
            <person name="Mueller R.-W."/>
            <person name="Bruemmer F."/>
            <person name="Labrenz M."/>
            <person name="Spormann A.M."/>
            <person name="Op den Camp H."/>
            <person name="Overmann J."/>
            <person name="Amann R."/>
            <person name="Jetten M.S.M."/>
            <person name="Mascher T."/>
            <person name="Medema M.H."/>
            <person name="Devos D.P."/>
            <person name="Kaster A.-K."/>
            <person name="Ovreas L."/>
            <person name="Rohde M."/>
            <person name="Galperin M.Y."/>
            <person name="Jogler C."/>
        </authorList>
    </citation>
    <scope>NUCLEOTIDE SEQUENCE [LARGE SCALE GENOMIC DNA]</scope>
    <source>
        <strain evidence="8 9">Pla133</strain>
    </source>
</reference>
<gene>
    <name evidence="8" type="primary">sigE_2</name>
    <name evidence="8" type="ORF">Pla133_05640</name>
</gene>
<sequence length="184" mass="21033">MVPEPHADFDLVQRALRRERAALGELAARLRTVPRVLAARNARFGGVLSFEDLADVSQDVLLIVWRKLDQYQGFSAFDGWLYRITAFEFMNALRRKGGRLTLVDDQSLDPGDEPDPFEFEDVHRSLERIETSVADVVRLKHFEDLTFEAIGVRLGVSPNTAKARYYRGLKSLEILLEARRSTQQ</sequence>
<dbReference type="Pfam" id="PF04542">
    <property type="entry name" value="Sigma70_r2"/>
    <property type="match status" value="1"/>
</dbReference>
<keyword evidence="9" id="KW-1185">Reference proteome</keyword>
<dbReference type="Pfam" id="PF08281">
    <property type="entry name" value="Sigma70_r4_2"/>
    <property type="match status" value="1"/>
</dbReference>
<dbReference type="InterPro" id="IPR013325">
    <property type="entry name" value="RNA_pol_sigma_r2"/>
</dbReference>